<proteinExistence type="inferred from homology"/>
<evidence type="ECO:0000256" key="1">
    <source>
        <dbReference type="ARBA" id="ARBA00006800"/>
    </source>
</evidence>
<dbReference type="STRING" id="763406.A0A1E3NQM2"/>
<organism evidence="4 5">
    <name type="scientific">Pichia membranifaciens NRRL Y-2026</name>
    <dbReference type="NCBI Taxonomy" id="763406"/>
    <lineage>
        <taxon>Eukaryota</taxon>
        <taxon>Fungi</taxon>
        <taxon>Dikarya</taxon>
        <taxon>Ascomycota</taxon>
        <taxon>Saccharomycotina</taxon>
        <taxon>Pichiomycetes</taxon>
        <taxon>Pichiales</taxon>
        <taxon>Pichiaceae</taxon>
        <taxon>Pichia</taxon>
    </lineage>
</organism>
<feature type="region of interest" description="Disordered" evidence="3">
    <location>
        <begin position="126"/>
        <end position="174"/>
    </location>
</feature>
<dbReference type="AlphaFoldDB" id="A0A1E3NQM2"/>
<evidence type="ECO:0000256" key="2">
    <source>
        <dbReference type="ARBA" id="ARBA00018780"/>
    </source>
</evidence>
<feature type="compositionally biased region" description="Basic and acidic residues" evidence="3">
    <location>
        <begin position="126"/>
        <end position="158"/>
    </location>
</feature>
<dbReference type="OrthoDB" id="2135053at2759"/>
<dbReference type="GeneID" id="30180720"/>
<gene>
    <name evidence="4" type="ORF">PICMEDRAFT_71868</name>
</gene>
<dbReference type="InterPro" id="IPR013730">
    <property type="entry name" value="Fyv7/TAP26"/>
</dbReference>
<comment type="similarity">
    <text evidence="1">Belongs to the FYV7 family.</text>
</comment>
<dbReference type="Pfam" id="PF08524">
    <property type="entry name" value="rRNA_processing"/>
    <property type="match status" value="1"/>
</dbReference>
<feature type="compositionally biased region" description="Basic and acidic residues" evidence="3">
    <location>
        <begin position="84"/>
        <end position="101"/>
    </location>
</feature>
<dbReference type="RefSeq" id="XP_019018956.1">
    <property type="nucleotide sequence ID" value="XM_019164033.1"/>
</dbReference>
<sequence>MSGSIQRGGRSNRGRKDTRKYLQGKQGKTDEIRRALTHRARLRKNYFKLLEREGLDVPQRGTTGNESYDNGKKDVSSGEESVNEYEKTEDGSGKPRKPLSEIDIIKDKVKKHESLTFQERILLKKDRREKDRERKMNKTKEKVESMKLSDLKRQRQTERIQNTKTRKGQPLMGPRINNLLDKIRQDKNK</sequence>
<keyword evidence="5" id="KW-1185">Reference proteome</keyword>
<feature type="region of interest" description="Disordered" evidence="3">
    <location>
        <begin position="49"/>
        <end position="101"/>
    </location>
</feature>
<dbReference type="EMBL" id="KV454002">
    <property type="protein sequence ID" value="ODQ47843.1"/>
    <property type="molecule type" value="Genomic_DNA"/>
</dbReference>
<feature type="region of interest" description="Disordered" evidence="3">
    <location>
        <begin position="1"/>
        <end position="35"/>
    </location>
</feature>
<name>A0A1E3NQM2_9ASCO</name>
<reference evidence="4 5" key="1">
    <citation type="journal article" date="2016" name="Proc. Natl. Acad. Sci. U.S.A.">
        <title>Comparative genomics of biotechnologically important yeasts.</title>
        <authorList>
            <person name="Riley R."/>
            <person name="Haridas S."/>
            <person name="Wolfe K.H."/>
            <person name="Lopes M.R."/>
            <person name="Hittinger C.T."/>
            <person name="Goeker M."/>
            <person name="Salamov A.A."/>
            <person name="Wisecaver J.H."/>
            <person name="Long T.M."/>
            <person name="Calvey C.H."/>
            <person name="Aerts A.L."/>
            <person name="Barry K.W."/>
            <person name="Choi C."/>
            <person name="Clum A."/>
            <person name="Coughlan A.Y."/>
            <person name="Deshpande S."/>
            <person name="Douglass A.P."/>
            <person name="Hanson S.J."/>
            <person name="Klenk H.-P."/>
            <person name="LaButti K.M."/>
            <person name="Lapidus A."/>
            <person name="Lindquist E.A."/>
            <person name="Lipzen A.M."/>
            <person name="Meier-Kolthoff J.P."/>
            <person name="Ohm R.A."/>
            <person name="Otillar R.P."/>
            <person name="Pangilinan J.L."/>
            <person name="Peng Y."/>
            <person name="Rokas A."/>
            <person name="Rosa C.A."/>
            <person name="Scheuner C."/>
            <person name="Sibirny A.A."/>
            <person name="Slot J.C."/>
            <person name="Stielow J.B."/>
            <person name="Sun H."/>
            <person name="Kurtzman C.P."/>
            <person name="Blackwell M."/>
            <person name="Grigoriev I.V."/>
            <person name="Jeffries T.W."/>
        </authorList>
    </citation>
    <scope>NUCLEOTIDE SEQUENCE [LARGE SCALE GENOMIC DNA]</scope>
    <source>
        <strain evidence="4 5">NRRL Y-2026</strain>
    </source>
</reference>
<accession>A0A1E3NQM2</accession>
<dbReference type="Proteomes" id="UP000094455">
    <property type="component" value="Unassembled WGS sequence"/>
</dbReference>
<protein>
    <recommendedName>
        <fullName evidence="2">rRNA-processing protein FYV7</fullName>
    </recommendedName>
</protein>
<evidence type="ECO:0000256" key="3">
    <source>
        <dbReference type="SAM" id="MobiDB-lite"/>
    </source>
</evidence>
<evidence type="ECO:0000313" key="5">
    <source>
        <dbReference type="Proteomes" id="UP000094455"/>
    </source>
</evidence>
<evidence type="ECO:0000313" key="4">
    <source>
        <dbReference type="EMBL" id="ODQ47843.1"/>
    </source>
</evidence>